<dbReference type="GO" id="GO:0035251">
    <property type="term" value="F:UDP-glucosyltransferase activity"/>
    <property type="evidence" value="ECO:0007669"/>
    <property type="project" value="InterPro"/>
</dbReference>
<dbReference type="InterPro" id="IPR002213">
    <property type="entry name" value="UDP_glucos_trans"/>
</dbReference>
<dbReference type="GeneID" id="113743484"/>
<dbReference type="InterPro" id="IPR050481">
    <property type="entry name" value="UDP-glycosyltransf_plant"/>
</dbReference>
<evidence type="ECO:0000256" key="4">
    <source>
        <dbReference type="RuleBase" id="RU362057"/>
    </source>
</evidence>
<keyword evidence="5" id="KW-1185">Reference proteome</keyword>
<organism evidence="5 6">
    <name type="scientific">Coffea arabica</name>
    <name type="common">Arabian coffee</name>
    <dbReference type="NCBI Taxonomy" id="13443"/>
    <lineage>
        <taxon>Eukaryota</taxon>
        <taxon>Viridiplantae</taxon>
        <taxon>Streptophyta</taxon>
        <taxon>Embryophyta</taxon>
        <taxon>Tracheophyta</taxon>
        <taxon>Spermatophyta</taxon>
        <taxon>Magnoliopsida</taxon>
        <taxon>eudicotyledons</taxon>
        <taxon>Gunneridae</taxon>
        <taxon>Pentapetalae</taxon>
        <taxon>asterids</taxon>
        <taxon>lamiids</taxon>
        <taxon>Gentianales</taxon>
        <taxon>Rubiaceae</taxon>
        <taxon>Ixoroideae</taxon>
        <taxon>Gardenieae complex</taxon>
        <taxon>Bertiereae - Coffeeae clade</taxon>
        <taxon>Coffeeae</taxon>
        <taxon>Coffea</taxon>
    </lineage>
</organism>
<dbReference type="Proteomes" id="UP001652660">
    <property type="component" value="Chromosome 5e"/>
</dbReference>
<proteinExistence type="inferred from homology"/>
<dbReference type="AlphaFoldDB" id="A0A6P6XHX1"/>
<evidence type="ECO:0000256" key="1">
    <source>
        <dbReference type="ARBA" id="ARBA00009995"/>
    </source>
</evidence>
<comment type="similarity">
    <text evidence="1 3">Belongs to the UDP-glycosyltransferase family.</text>
</comment>
<dbReference type="SUPFAM" id="SSF53756">
    <property type="entry name" value="UDP-Glycosyltransferase/glycogen phosphorylase"/>
    <property type="match status" value="1"/>
</dbReference>
<keyword evidence="3" id="KW-0328">Glycosyltransferase</keyword>
<dbReference type="Gene3D" id="3.40.50.2000">
    <property type="entry name" value="Glycogen Phosphorylase B"/>
    <property type="match status" value="2"/>
</dbReference>
<dbReference type="CDD" id="cd03784">
    <property type="entry name" value="GT1_Gtf-like"/>
    <property type="match status" value="1"/>
</dbReference>
<keyword evidence="2 3" id="KW-0808">Transferase</keyword>
<accession>A0A6P6XHX1</accession>
<dbReference type="RefSeq" id="XP_027127315.2">
    <property type="nucleotide sequence ID" value="XM_027271514.2"/>
</dbReference>
<name>A0A6P6XHX1_COFAR</name>
<evidence type="ECO:0000256" key="2">
    <source>
        <dbReference type="ARBA" id="ARBA00022679"/>
    </source>
</evidence>
<dbReference type="PANTHER" id="PTHR48048:SF35">
    <property type="entry name" value="UDP-GLYCOSYLTRANSFERASES DOMAIN-CONTAINING PROTEIN"/>
    <property type="match status" value="1"/>
</dbReference>
<evidence type="ECO:0000313" key="5">
    <source>
        <dbReference type="Proteomes" id="UP001652660"/>
    </source>
</evidence>
<dbReference type="EC" id="2.4.1.-" evidence="4"/>
<reference evidence="5" key="1">
    <citation type="journal article" date="2025" name="Foods">
        <title>Unveiling the Microbial Signatures of Arabica Coffee Cherries: Insights into Ripeness Specific Diversity, Functional Traits, and Implications for Quality and Safety.</title>
        <authorList>
            <consortium name="RefSeq"/>
            <person name="Tenea G.N."/>
            <person name="Cifuentes V."/>
            <person name="Reyes P."/>
            <person name="Cevallos-Vallejos M."/>
        </authorList>
    </citation>
    <scope>NUCLEOTIDE SEQUENCE [LARGE SCALE GENOMIC DNA]</scope>
</reference>
<protein>
    <recommendedName>
        <fullName evidence="4">Glycosyltransferase</fullName>
        <ecNumber evidence="4">2.4.1.-</ecNumber>
    </recommendedName>
</protein>
<dbReference type="InterPro" id="IPR035595">
    <property type="entry name" value="UDP_glycos_trans_CS"/>
</dbReference>
<evidence type="ECO:0000256" key="3">
    <source>
        <dbReference type="RuleBase" id="RU003718"/>
    </source>
</evidence>
<reference evidence="6" key="2">
    <citation type="submission" date="2025-08" db="UniProtKB">
        <authorList>
            <consortium name="RefSeq"/>
        </authorList>
    </citation>
    <scope>IDENTIFICATION</scope>
    <source>
        <tissue evidence="6">Leaves</tissue>
    </source>
</reference>
<dbReference type="OrthoDB" id="5835829at2759"/>
<dbReference type="PANTHER" id="PTHR48048">
    <property type="entry name" value="GLYCOSYLTRANSFERASE"/>
    <property type="match status" value="1"/>
</dbReference>
<sequence>MDKPVLVAIVAPLIGHLTQSIQLAKLILEKNNQLSISLLVIKVPIDPQGTNKIQTFIDGCNVERLHFHHLPQPENTDNWTSHRGLFVNQLLEFQKLHVREYVSKIKGLCGFLLDVMTTTMIDVADEFQVPSYIFCTSGAGFIGLMLYVQSLQDDHNQDTIELFKTSKELIAPCFLQPIPVSVLPIIITDKLQWSIRMHKWAQQYRRAKGIIVNTFAALEDYALKSFLKGSAYGKSGVPQIYPIGPILNRFESKIKNQSEIMEWLDNQPAKSVVLLSFGSLGSFQLDQVKEIANGLEQSGQRFLWVLRQPPKEKGGFPTEYENVELVLPEGFLDRTASIGKVVGWVPQLAVLSHFAVGGFVSHCGWNSILESIWCGVPIATWPLAAEQELNAFQLVKELGIAVEISLDYNEAMQHQLVKAEQIGKGVRQLMDGENEVRKRVQEISGKSRAAVQEGGSSHLCFENLMQTICRIFQNGSLVPS</sequence>
<gene>
    <name evidence="6" type="primary">LOC113743484</name>
</gene>
<dbReference type="PROSITE" id="PS00375">
    <property type="entry name" value="UDPGT"/>
    <property type="match status" value="1"/>
</dbReference>
<evidence type="ECO:0000313" key="6">
    <source>
        <dbReference type="RefSeq" id="XP_027127315.2"/>
    </source>
</evidence>
<dbReference type="Pfam" id="PF00201">
    <property type="entry name" value="UDPGT"/>
    <property type="match status" value="1"/>
</dbReference>